<evidence type="ECO:0000313" key="1">
    <source>
        <dbReference type="EMBL" id="RMA58073.1"/>
    </source>
</evidence>
<name>A0A3L9YBF7_9FLAO</name>
<reference evidence="1 2" key="1">
    <citation type="submission" date="2018-10" db="EMBL/GenBank/DDBJ databases">
        <title>Genomic Encyclopedia of Archaeal and Bacterial Type Strains, Phase II (KMG-II): from individual species to whole genera.</title>
        <authorList>
            <person name="Goeker M."/>
        </authorList>
    </citation>
    <scope>NUCLEOTIDE SEQUENCE [LARGE SCALE GENOMIC DNA]</scope>
    <source>
        <strain evidence="1 2">DSM 23424</strain>
    </source>
</reference>
<keyword evidence="2" id="KW-1185">Reference proteome</keyword>
<accession>A0A3L9YBF7</accession>
<dbReference type="EMBL" id="REFC01000014">
    <property type="protein sequence ID" value="RMA58073.1"/>
    <property type="molecule type" value="Genomic_DNA"/>
</dbReference>
<dbReference type="AlphaFoldDB" id="A0A3L9YBF7"/>
<proteinExistence type="predicted"/>
<comment type="caution">
    <text evidence="1">The sequence shown here is derived from an EMBL/GenBank/DDBJ whole genome shotgun (WGS) entry which is preliminary data.</text>
</comment>
<gene>
    <name evidence="1" type="ORF">BXY75_2881</name>
</gene>
<protein>
    <submittedName>
        <fullName evidence="1">Uncharacterized protein</fullName>
    </submittedName>
</protein>
<organism evidence="1 2">
    <name type="scientific">Ulvibacter antarcticus</name>
    <dbReference type="NCBI Taxonomy" id="442714"/>
    <lineage>
        <taxon>Bacteria</taxon>
        <taxon>Pseudomonadati</taxon>
        <taxon>Bacteroidota</taxon>
        <taxon>Flavobacteriia</taxon>
        <taxon>Flavobacteriales</taxon>
        <taxon>Flavobacteriaceae</taxon>
        <taxon>Ulvibacter</taxon>
    </lineage>
</organism>
<sequence>MFFTKKDLSKIDRKLTICEFKEMESTFINIERTKSDKLN</sequence>
<dbReference type="Proteomes" id="UP000271339">
    <property type="component" value="Unassembled WGS sequence"/>
</dbReference>
<evidence type="ECO:0000313" key="2">
    <source>
        <dbReference type="Proteomes" id="UP000271339"/>
    </source>
</evidence>